<proteinExistence type="predicted"/>
<keyword evidence="1" id="KW-0812">Transmembrane</keyword>
<dbReference type="EMBL" id="JADKGY010000001">
    <property type="protein sequence ID" value="MBK9981697.1"/>
    <property type="molecule type" value="Genomic_DNA"/>
</dbReference>
<accession>A0A9D7STS1</accession>
<dbReference type="Proteomes" id="UP000808337">
    <property type="component" value="Unassembled WGS sequence"/>
</dbReference>
<feature type="transmembrane region" description="Helical" evidence="1">
    <location>
        <begin position="36"/>
        <end position="56"/>
    </location>
</feature>
<sequence>MTTFWILWIFNALMCLIPVYYFFIGLGDGTITSRNIGLWFLILLVVAIILVGSFLLKTANQMALAKVILMIAAIPGILALLYFIIVFTSKPNWR</sequence>
<feature type="transmembrane region" description="Helical" evidence="1">
    <location>
        <begin position="6"/>
        <end position="24"/>
    </location>
</feature>
<protein>
    <submittedName>
        <fullName evidence="2">Osmoprotectant transporter permease</fullName>
    </submittedName>
</protein>
<keyword evidence="1" id="KW-1133">Transmembrane helix</keyword>
<dbReference type="AlphaFoldDB" id="A0A9D7STS1"/>
<feature type="transmembrane region" description="Helical" evidence="1">
    <location>
        <begin position="68"/>
        <end position="88"/>
    </location>
</feature>
<evidence type="ECO:0000256" key="1">
    <source>
        <dbReference type="SAM" id="Phobius"/>
    </source>
</evidence>
<keyword evidence="1" id="KW-0472">Membrane</keyword>
<organism evidence="2 3">
    <name type="scientific">Candidatus Opimibacter skivensis</name>
    <dbReference type="NCBI Taxonomy" id="2982028"/>
    <lineage>
        <taxon>Bacteria</taxon>
        <taxon>Pseudomonadati</taxon>
        <taxon>Bacteroidota</taxon>
        <taxon>Saprospiria</taxon>
        <taxon>Saprospirales</taxon>
        <taxon>Saprospiraceae</taxon>
        <taxon>Candidatus Opimibacter</taxon>
    </lineage>
</organism>
<comment type="caution">
    <text evidence="2">The sequence shown here is derived from an EMBL/GenBank/DDBJ whole genome shotgun (WGS) entry which is preliminary data.</text>
</comment>
<reference evidence="2 3" key="1">
    <citation type="submission" date="2020-10" db="EMBL/GenBank/DDBJ databases">
        <title>Connecting structure to function with the recovery of over 1000 high-quality activated sludge metagenome-assembled genomes encoding full-length rRNA genes using long-read sequencing.</title>
        <authorList>
            <person name="Singleton C.M."/>
            <person name="Petriglieri F."/>
            <person name="Kristensen J.M."/>
            <person name="Kirkegaard R.H."/>
            <person name="Michaelsen T.Y."/>
            <person name="Andersen M.H."/>
            <person name="Karst S.M."/>
            <person name="Dueholm M.S."/>
            <person name="Nielsen P.H."/>
            <person name="Albertsen M."/>
        </authorList>
    </citation>
    <scope>NUCLEOTIDE SEQUENCE [LARGE SCALE GENOMIC DNA]</scope>
    <source>
        <strain evidence="2">Ribe_18-Q3-R11-54_MAXAC.273</strain>
    </source>
</reference>
<gene>
    <name evidence="2" type="ORF">IPP15_04615</name>
</gene>
<evidence type="ECO:0000313" key="2">
    <source>
        <dbReference type="EMBL" id="MBK9981697.1"/>
    </source>
</evidence>
<name>A0A9D7STS1_9BACT</name>
<evidence type="ECO:0000313" key="3">
    <source>
        <dbReference type="Proteomes" id="UP000808337"/>
    </source>
</evidence>